<feature type="compositionally biased region" description="Acidic residues" evidence="5">
    <location>
        <begin position="36"/>
        <end position="46"/>
    </location>
</feature>
<protein>
    <recommendedName>
        <fullName evidence="7">DUF202 domain-containing protein</fullName>
    </recommendedName>
</protein>
<comment type="subcellular location">
    <subcellularLocation>
        <location evidence="1">Endomembrane system</location>
        <topology evidence="1">Multi-pass membrane protein</topology>
    </subcellularLocation>
</comment>
<evidence type="ECO:0000313" key="8">
    <source>
        <dbReference type="EMBL" id="CRG91679.1"/>
    </source>
</evidence>
<proteinExistence type="predicted"/>
<evidence type="ECO:0000256" key="1">
    <source>
        <dbReference type="ARBA" id="ARBA00004127"/>
    </source>
</evidence>
<feature type="compositionally biased region" description="Low complexity" evidence="5">
    <location>
        <begin position="75"/>
        <end position="86"/>
    </location>
</feature>
<evidence type="ECO:0000256" key="6">
    <source>
        <dbReference type="SAM" id="Phobius"/>
    </source>
</evidence>
<keyword evidence="9" id="KW-1185">Reference proteome</keyword>
<organism evidence="8 9">
    <name type="scientific">Talaromyces islandicus</name>
    <name type="common">Penicillium islandicum</name>
    <dbReference type="NCBI Taxonomy" id="28573"/>
    <lineage>
        <taxon>Eukaryota</taxon>
        <taxon>Fungi</taxon>
        <taxon>Dikarya</taxon>
        <taxon>Ascomycota</taxon>
        <taxon>Pezizomycotina</taxon>
        <taxon>Eurotiomycetes</taxon>
        <taxon>Eurotiomycetidae</taxon>
        <taxon>Eurotiales</taxon>
        <taxon>Trichocomaceae</taxon>
        <taxon>Talaromyces</taxon>
        <taxon>Talaromyces sect. Islandici</taxon>
    </lineage>
</organism>
<evidence type="ECO:0000313" key="9">
    <source>
        <dbReference type="Proteomes" id="UP000054383"/>
    </source>
</evidence>
<dbReference type="PANTHER" id="PTHR34187">
    <property type="entry name" value="FGR18P"/>
    <property type="match status" value="1"/>
</dbReference>
<dbReference type="STRING" id="28573.A0A0U1M7X0"/>
<dbReference type="AlphaFoldDB" id="A0A0U1M7X0"/>
<feature type="transmembrane region" description="Helical" evidence="6">
    <location>
        <begin position="222"/>
        <end position="242"/>
    </location>
</feature>
<dbReference type="InterPro" id="IPR003807">
    <property type="entry name" value="DUF202"/>
</dbReference>
<feature type="transmembrane region" description="Helical" evidence="6">
    <location>
        <begin position="182"/>
        <end position="201"/>
    </location>
</feature>
<feature type="compositionally biased region" description="Low complexity" evidence="5">
    <location>
        <begin position="24"/>
        <end position="35"/>
    </location>
</feature>
<dbReference type="PANTHER" id="PTHR34187:SF1">
    <property type="entry name" value="DUF202 DOMAIN-CONTAINING PROTEIN"/>
    <property type="match status" value="1"/>
</dbReference>
<dbReference type="Pfam" id="PF02656">
    <property type="entry name" value="DUF202"/>
    <property type="match status" value="1"/>
</dbReference>
<keyword evidence="2 6" id="KW-0812">Transmembrane</keyword>
<dbReference type="Proteomes" id="UP000054383">
    <property type="component" value="Unassembled WGS sequence"/>
</dbReference>
<dbReference type="OrthoDB" id="199599at2759"/>
<name>A0A0U1M7X0_TALIS</name>
<dbReference type="InterPro" id="IPR052053">
    <property type="entry name" value="IM_YidH-like"/>
</dbReference>
<feature type="domain" description="DUF202" evidence="7">
    <location>
        <begin position="132"/>
        <end position="206"/>
    </location>
</feature>
<evidence type="ECO:0000256" key="2">
    <source>
        <dbReference type="ARBA" id="ARBA00022692"/>
    </source>
</evidence>
<evidence type="ECO:0000256" key="5">
    <source>
        <dbReference type="SAM" id="MobiDB-lite"/>
    </source>
</evidence>
<reference evidence="8 9" key="1">
    <citation type="submission" date="2015-04" db="EMBL/GenBank/DDBJ databases">
        <authorList>
            <person name="Syromyatnikov M.Y."/>
            <person name="Popov V.N."/>
        </authorList>
    </citation>
    <scope>NUCLEOTIDE SEQUENCE [LARGE SCALE GENOMIC DNA]</scope>
    <source>
        <strain evidence="8">WF-38-12</strain>
    </source>
</reference>
<keyword evidence="4 6" id="KW-0472">Membrane</keyword>
<accession>A0A0U1M7X0</accession>
<evidence type="ECO:0000256" key="4">
    <source>
        <dbReference type="ARBA" id="ARBA00023136"/>
    </source>
</evidence>
<gene>
    <name evidence="8" type="ORF">PISL3812_08729</name>
</gene>
<dbReference type="GO" id="GO:0012505">
    <property type="term" value="C:endomembrane system"/>
    <property type="evidence" value="ECO:0007669"/>
    <property type="project" value="UniProtKB-SubCell"/>
</dbReference>
<dbReference type="OMA" id="RRFWTRN"/>
<dbReference type="EMBL" id="CVMT01000010">
    <property type="protein sequence ID" value="CRG91679.1"/>
    <property type="molecule type" value="Genomic_DNA"/>
</dbReference>
<keyword evidence="3 6" id="KW-1133">Transmembrane helix</keyword>
<sequence>MAETAPAAADGSTAKTLGDDATEQQRQSQSPSQNQTEEEEEEEEEGGGVGSLRRRLSTASTDSRPREATELDEITTASQSTASLSSGEYRVTPRMSVSGSYLRHRNESQRFQPLRRFWSRNIALVVEQKGNRDYFALERTFLAYTRTSATFSMQGVLIAQIFRLQSATHTRFDFRTVGVPLSIAYQCCAIVIAILGAYRFWRQQNAIARGKVVVGGWEINSMGFMTLLAGLVLLALAIAIIVELSLH</sequence>
<feature type="region of interest" description="Disordered" evidence="5">
    <location>
        <begin position="1"/>
        <end position="89"/>
    </location>
</feature>
<evidence type="ECO:0000259" key="7">
    <source>
        <dbReference type="Pfam" id="PF02656"/>
    </source>
</evidence>
<feature type="transmembrane region" description="Helical" evidence="6">
    <location>
        <begin position="141"/>
        <end position="162"/>
    </location>
</feature>
<evidence type="ECO:0000256" key="3">
    <source>
        <dbReference type="ARBA" id="ARBA00022989"/>
    </source>
</evidence>